<evidence type="ECO:0000313" key="2">
    <source>
        <dbReference type="EMBL" id="AUW95519.1"/>
    </source>
</evidence>
<reference evidence="2 3" key="1">
    <citation type="journal article" date="2019" name="Sci. Rep.">
        <title>Sulfobacillus thermotolerans: new insights into resistance and metabolic capacities of acidophilic chemolithotrophs.</title>
        <authorList>
            <person name="Panyushkina A.E."/>
            <person name="Babenko V.V."/>
            <person name="Nikitina A.S."/>
            <person name="Selezneva O.V."/>
            <person name="Tsaplina I.A."/>
            <person name="Letarova M.A."/>
            <person name="Kostryukova E.S."/>
            <person name="Letarov A.V."/>
        </authorList>
    </citation>
    <scope>NUCLEOTIDE SEQUENCE [LARGE SCALE GENOMIC DNA]</scope>
    <source>
        <strain evidence="2 3">Kr1</strain>
    </source>
</reference>
<dbReference type="SUPFAM" id="SSF53448">
    <property type="entry name" value="Nucleotide-diphospho-sugar transferases"/>
    <property type="match status" value="1"/>
</dbReference>
<dbReference type="CDD" id="cd04182">
    <property type="entry name" value="GT_2_like_f"/>
    <property type="match status" value="1"/>
</dbReference>
<evidence type="ECO:0000259" key="1">
    <source>
        <dbReference type="Pfam" id="PF12804"/>
    </source>
</evidence>
<accession>A0ABM6RW82</accession>
<dbReference type="InterPro" id="IPR025877">
    <property type="entry name" value="MobA-like_NTP_Trfase"/>
</dbReference>
<dbReference type="EMBL" id="CP019454">
    <property type="protein sequence ID" value="AUW95519.1"/>
    <property type="molecule type" value="Genomic_DNA"/>
</dbReference>
<sequence length="194" mass="21216">MLAAGLSSRMGRPKYLLPWGRRTVLGHIVETIQAVGMPVAVVHHQVLPKALGVDYVFNPAPERGLSGSLRLGLERVAYRWPGAAAAVFLADQPFITADDIDFVLEGFLCRKKTCHAVRPYYNGQVGHPVLLDAEAIRWTRDAQGDAGLGPVLAALAPECRLLRTIEGRPNPAIDIDTPEDYRLAFKLWNGGDKP</sequence>
<gene>
    <name evidence="2" type="ORF">BXT84_09845</name>
</gene>
<feature type="domain" description="MobA-like NTP transferase" evidence="1">
    <location>
        <begin position="2"/>
        <end position="155"/>
    </location>
</feature>
<evidence type="ECO:0000313" key="3">
    <source>
        <dbReference type="Proteomes" id="UP000325292"/>
    </source>
</evidence>
<dbReference type="InterPro" id="IPR029044">
    <property type="entry name" value="Nucleotide-diphossugar_trans"/>
</dbReference>
<protein>
    <recommendedName>
        <fullName evidence="1">MobA-like NTP transferase domain-containing protein</fullName>
    </recommendedName>
</protein>
<dbReference type="PANTHER" id="PTHR43777">
    <property type="entry name" value="MOLYBDENUM COFACTOR CYTIDYLYLTRANSFERASE"/>
    <property type="match status" value="1"/>
</dbReference>
<dbReference type="PANTHER" id="PTHR43777:SF1">
    <property type="entry name" value="MOLYBDENUM COFACTOR CYTIDYLYLTRANSFERASE"/>
    <property type="match status" value="1"/>
</dbReference>
<name>A0ABM6RW82_9FIRM</name>
<dbReference type="Proteomes" id="UP000325292">
    <property type="component" value="Chromosome"/>
</dbReference>
<organism evidence="2 3">
    <name type="scientific">Sulfobacillus thermotolerans</name>
    <dbReference type="NCBI Taxonomy" id="338644"/>
    <lineage>
        <taxon>Bacteria</taxon>
        <taxon>Bacillati</taxon>
        <taxon>Bacillota</taxon>
        <taxon>Clostridia</taxon>
        <taxon>Eubacteriales</taxon>
        <taxon>Clostridiales Family XVII. Incertae Sedis</taxon>
        <taxon>Sulfobacillus</taxon>
    </lineage>
</organism>
<dbReference type="Gene3D" id="3.90.550.10">
    <property type="entry name" value="Spore Coat Polysaccharide Biosynthesis Protein SpsA, Chain A"/>
    <property type="match status" value="1"/>
</dbReference>
<proteinExistence type="predicted"/>
<keyword evidence="3" id="KW-1185">Reference proteome</keyword>
<dbReference type="Pfam" id="PF12804">
    <property type="entry name" value="NTP_transf_3"/>
    <property type="match status" value="1"/>
</dbReference>